<name>A0A918E4U1_9ACTN</name>
<dbReference type="PANTHER" id="PTHR44846">
    <property type="entry name" value="MANNOSYL-D-GLYCERATE TRANSPORT/METABOLISM SYSTEM REPRESSOR MNGR-RELATED"/>
    <property type="match status" value="1"/>
</dbReference>
<dbReference type="SUPFAM" id="SSF46785">
    <property type="entry name" value="Winged helix' DNA-binding domain"/>
    <property type="match status" value="2"/>
</dbReference>
<dbReference type="CDD" id="cd07377">
    <property type="entry name" value="WHTH_GntR"/>
    <property type="match status" value="1"/>
</dbReference>
<feature type="domain" description="HTH gntR-type" evidence="4">
    <location>
        <begin position="57"/>
        <end position="125"/>
    </location>
</feature>
<evidence type="ECO:0000313" key="5">
    <source>
        <dbReference type="EMBL" id="GGP06575.1"/>
    </source>
</evidence>
<evidence type="ECO:0000259" key="4">
    <source>
        <dbReference type="PROSITE" id="PS50949"/>
    </source>
</evidence>
<dbReference type="InterPro" id="IPR036388">
    <property type="entry name" value="WH-like_DNA-bd_sf"/>
</dbReference>
<dbReference type="GO" id="GO:0045892">
    <property type="term" value="P:negative regulation of DNA-templated transcription"/>
    <property type="evidence" value="ECO:0007669"/>
    <property type="project" value="TreeGrafter"/>
</dbReference>
<dbReference type="PANTHER" id="PTHR44846:SF17">
    <property type="entry name" value="GNTR-FAMILY TRANSCRIPTIONAL REGULATOR"/>
    <property type="match status" value="1"/>
</dbReference>
<dbReference type="InterPro" id="IPR000524">
    <property type="entry name" value="Tscrpt_reg_HTH_GntR"/>
</dbReference>
<keyword evidence="6" id="KW-1185">Reference proteome</keyword>
<protein>
    <recommendedName>
        <fullName evidence="4">HTH gntR-type domain-containing protein</fullName>
    </recommendedName>
</protein>
<dbReference type="Pfam" id="PF00392">
    <property type="entry name" value="GntR"/>
    <property type="match status" value="2"/>
</dbReference>
<evidence type="ECO:0000256" key="1">
    <source>
        <dbReference type="ARBA" id="ARBA00023015"/>
    </source>
</evidence>
<accession>A0A918E4U1</accession>
<dbReference type="AlphaFoldDB" id="A0A918E4U1"/>
<dbReference type="PROSITE" id="PS50949">
    <property type="entry name" value="HTH_GNTR"/>
    <property type="match status" value="1"/>
</dbReference>
<proteinExistence type="predicted"/>
<dbReference type="GO" id="GO:0003677">
    <property type="term" value="F:DNA binding"/>
    <property type="evidence" value="ECO:0007669"/>
    <property type="project" value="UniProtKB-KW"/>
</dbReference>
<dbReference type="EMBL" id="BMNK01000004">
    <property type="protein sequence ID" value="GGP06575.1"/>
    <property type="molecule type" value="Genomic_DNA"/>
</dbReference>
<keyword evidence="2" id="KW-0238">DNA-binding</keyword>
<evidence type="ECO:0000313" key="6">
    <source>
        <dbReference type="Proteomes" id="UP000660745"/>
    </source>
</evidence>
<reference evidence="5" key="2">
    <citation type="submission" date="2020-09" db="EMBL/GenBank/DDBJ databases">
        <authorList>
            <person name="Sun Q."/>
            <person name="Zhou Y."/>
        </authorList>
    </citation>
    <scope>NUCLEOTIDE SEQUENCE</scope>
    <source>
        <strain evidence="5">CGMCC 4.7430</strain>
    </source>
</reference>
<keyword evidence="1" id="KW-0805">Transcription regulation</keyword>
<dbReference type="InterPro" id="IPR050679">
    <property type="entry name" value="Bact_HTH_transcr_reg"/>
</dbReference>
<dbReference type="InterPro" id="IPR036390">
    <property type="entry name" value="WH_DNA-bd_sf"/>
</dbReference>
<gene>
    <name evidence="5" type="ORF">GCM10012278_30740</name>
</gene>
<sequence length="133" mass="15090">MFRRYFSMTSLVVEEFAVSRITATKAIRRLRDEGLVYTVQGHGSFVGPEDVPRAPRETKPQRIAAELVERIRAGELRPDFPIPSESTLMQQYDVAKGTVRLAVALLREQGWVFTVPQRGTYVTKPEDRPENGV</sequence>
<reference evidence="5" key="1">
    <citation type="journal article" date="2014" name="Int. J. Syst. Evol. Microbiol.">
        <title>Complete genome sequence of Corynebacterium casei LMG S-19264T (=DSM 44701T), isolated from a smear-ripened cheese.</title>
        <authorList>
            <consortium name="US DOE Joint Genome Institute (JGI-PGF)"/>
            <person name="Walter F."/>
            <person name="Albersmeier A."/>
            <person name="Kalinowski J."/>
            <person name="Ruckert C."/>
        </authorList>
    </citation>
    <scope>NUCLEOTIDE SEQUENCE</scope>
    <source>
        <strain evidence="5">CGMCC 4.7430</strain>
    </source>
</reference>
<dbReference type="GO" id="GO:0003700">
    <property type="term" value="F:DNA-binding transcription factor activity"/>
    <property type="evidence" value="ECO:0007669"/>
    <property type="project" value="InterPro"/>
</dbReference>
<comment type="caution">
    <text evidence="5">The sequence shown here is derived from an EMBL/GenBank/DDBJ whole genome shotgun (WGS) entry which is preliminary data.</text>
</comment>
<dbReference type="SMART" id="SM00345">
    <property type="entry name" value="HTH_GNTR"/>
    <property type="match status" value="2"/>
</dbReference>
<dbReference type="Gene3D" id="1.10.10.10">
    <property type="entry name" value="Winged helix-like DNA-binding domain superfamily/Winged helix DNA-binding domain"/>
    <property type="match status" value="2"/>
</dbReference>
<keyword evidence="3" id="KW-0804">Transcription</keyword>
<evidence type="ECO:0000256" key="2">
    <source>
        <dbReference type="ARBA" id="ARBA00023125"/>
    </source>
</evidence>
<dbReference type="Proteomes" id="UP000660745">
    <property type="component" value="Unassembled WGS sequence"/>
</dbReference>
<evidence type="ECO:0000256" key="3">
    <source>
        <dbReference type="ARBA" id="ARBA00023163"/>
    </source>
</evidence>
<organism evidence="5 6">
    <name type="scientific">Nonomuraea glycinis</name>
    <dbReference type="NCBI Taxonomy" id="2047744"/>
    <lineage>
        <taxon>Bacteria</taxon>
        <taxon>Bacillati</taxon>
        <taxon>Actinomycetota</taxon>
        <taxon>Actinomycetes</taxon>
        <taxon>Streptosporangiales</taxon>
        <taxon>Streptosporangiaceae</taxon>
        <taxon>Nonomuraea</taxon>
    </lineage>
</organism>